<comment type="caution">
    <text evidence="4">The sequence shown here is derived from an EMBL/GenBank/DDBJ whole genome shotgun (WGS) entry which is preliminary data.</text>
</comment>
<keyword evidence="1" id="KW-0812">Transmembrane</keyword>
<evidence type="ECO:0008006" key="5">
    <source>
        <dbReference type="Google" id="ProtNLM"/>
    </source>
</evidence>
<feature type="non-terminal residue" evidence="4">
    <location>
        <position position="1"/>
    </location>
</feature>
<dbReference type="Pfam" id="PF00534">
    <property type="entry name" value="Glycos_transf_1"/>
    <property type="match status" value="1"/>
</dbReference>
<dbReference type="InterPro" id="IPR001296">
    <property type="entry name" value="Glyco_trans_1"/>
</dbReference>
<dbReference type="EMBL" id="LAZR01061831">
    <property type="protein sequence ID" value="KKK62788.1"/>
    <property type="molecule type" value="Genomic_DNA"/>
</dbReference>
<proteinExistence type="predicted"/>
<dbReference type="SUPFAM" id="SSF53756">
    <property type="entry name" value="UDP-Glycosyltransferase/glycogen phosphorylase"/>
    <property type="match status" value="1"/>
</dbReference>
<evidence type="ECO:0000259" key="3">
    <source>
        <dbReference type="Pfam" id="PF13439"/>
    </source>
</evidence>
<dbReference type="Pfam" id="PF13439">
    <property type="entry name" value="Glyco_transf_4"/>
    <property type="match status" value="1"/>
</dbReference>
<dbReference type="CDD" id="cd03801">
    <property type="entry name" value="GT4_PimA-like"/>
    <property type="match status" value="1"/>
</dbReference>
<evidence type="ECO:0000256" key="1">
    <source>
        <dbReference type="SAM" id="Phobius"/>
    </source>
</evidence>
<name>A0A0F8X1J3_9ZZZZ</name>
<keyword evidence="1" id="KW-0472">Membrane</keyword>
<sequence length="365" mass="41229">PMKVLIPVLHYPPVIGGLEIWTQNIAQGTAKKKAEVFVVTGKVKNEPEKQILNEVNITRTSLLYLNNLSHSSLIYIISALPFIFLKSLNLVKKEKINILHCQSFLSGFIGYLLFKLTGVPYIVTVQRLEQSRSFLKRLVYNNAKACIAASNKIKEYFESINCKNITIIPNGVDLKRFQNLDRKTSRENLGLKNEFVIVTVARLEKVKGIEYLIKAVKSLNIDYKLLIIGDGSEKDNLKNLVNNLNLQGRIRFLGQMPNEKIPEILSSGNCFVLPSISEGFGIVILEAMATLIPVIGTKVGGILDIIKDKENGILVKPKDSKELAEAIFKVYSQKEFTRNLIQNAKNSLEKYNWESIVQRVYKIYS</sequence>
<evidence type="ECO:0000259" key="2">
    <source>
        <dbReference type="Pfam" id="PF00534"/>
    </source>
</evidence>
<dbReference type="InterPro" id="IPR050194">
    <property type="entry name" value="Glycosyltransferase_grp1"/>
</dbReference>
<organism evidence="4">
    <name type="scientific">marine sediment metagenome</name>
    <dbReference type="NCBI Taxonomy" id="412755"/>
    <lineage>
        <taxon>unclassified sequences</taxon>
        <taxon>metagenomes</taxon>
        <taxon>ecological metagenomes</taxon>
    </lineage>
</organism>
<protein>
    <recommendedName>
        <fullName evidence="5">Glycosyl transferase family 1 domain-containing protein</fullName>
    </recommendedName>
</protein>
<dbReference type="AlphaFoldDB" id="A0A0F8X1J3"/>
<keyword evidence="1" id="KW-1133">Transmembrane helix</keyword>
<feature type="transmembrane region" description="Helical" evidence="1">
    <location>
        <begin position="72"/>
        <end position="91"/>
    </location>
</feature>
<feature type="domain" description="Glycosyltransferase subfamily 4-like N-terminal" evidence="3">
    <location>
        <begin position="15"/>
        <end position="176"/>
    </location>
</feature>
<feature type="transmembrane region" description="Helical" evidence="1">
    <location>
        <begin position="103"/>
        <end position="123"/>
    </location>
</feature>
<dbReference type="GO" id="GO:0016757">
    <property type="term" value="F:glycosyltransferase activity"/>
    <property type="evidence" value="ECO:0007669"/>
    <property type="project" value="InterPro"/>
</dbReference>
<dbReference type="PANTHER" id="PTHR45947:SF3">
    <property type="entry name" value="SULFOQUINOVOSYL TRANSFERASE SQD2"/>
    <property type="match status" value="1"/>
</dbReference>
<dbReference type="PANTHER" id="PTHR45947">
    <property type="entry name" value="SULFOQUINOVOSYL TRANSFERASE SQD2"/>
    <property type="match status" value="1"/>
</dbReference>
<dbReference type="InterPro" id="IPR028098">
    <property type="entry name" value="Glyco_trans_4-like_N"/>
</dbReference>
<gene>
    <name evidence="4" type="ORF">LCGC14_3000830</name>
</gene>
<evidence type="ECO:0000313" key="4">
    <source>
        <dbReference type="EMBL" id="KKK62788.1"/>
    </source>
</evidence>
<reference evidence="4" key="1">
    <citation type="journal article" date="2015" name="Nature">
        <title>Complex archaea that bridge the gap between prokaryotes and eukaryotes.</title>
        <authorList>
            <person name="Spang A."/>
            <person name="Saw J.H."/>
            <person name="Jorgensen S.L."/>
            <person name="Zaremba-Niedzwiedzka K."/>
            <person name="Martijn J."/>
            <person name="Lind A.E."/>
            <person name="van Eijk R."/>
            <person name="Schleper C."/>
            <person name="Guy L."/>
            <person name="Ettema T.J."/>
        </authorList>
    </citation>
    <scope>NUCLEOTIDE SEQUENCE</scope>
</reference>
<feature type="domain" description="Glycosyl transferase family 1" evidence="2">
    <location>
        <begin position="181"/>
        <end position="346"/>
    </location>
</feature>
<dbReference type="Gene3D" id="3.40.50.2000">
    <property type="entry name" value="Glycogen Phosphorylase B"/>
    <property type="match status" value="2"/>
</dbReference>
<feature type="non-terminal residue" evidence="4">
    <location>
        <position position="365"/>
    </location>
</feature>
<accession>A0A0F8X1J3</accession>